<keyword evidence="6 13" id="KW-0436">Ligase</keyword>
<evidence type="ECO:0000256" key="1">
    <source>
        <dbReference type="ARBA" id="ARBA00004496"/>
    </source>
</evidence>
<feature type="domain" description="DALR anticodon binding" evidence="15">
    <location>
        <begin position="769"/>
        <end position="887"/>
    </location>
</feature>
<dbReference type="EMBL" id="VLTL01000045">
    <property type="protein sequence ID" value="KAA0165667.1"/>
    <property type="molecule type" value="Genomic_DNA"/>
</dbReference>
<keyword evidence="7 13" id="KW-0547">Nucleotide-binding</keyword>
<evidence type="ECO:0000256" key="3">
    <source>
        <dbReference type="ARBA" id="ARBA00011245"/>
    </source>
</evidence>
<dbReference type="SUPFAM" id="SSF52374">
    <property type="entry name" value="Nucleotidylyl transferase"/>
    <property type="match status" value="1"/>
</dbReference>
<evidence type="ECO:0000259" key="15">
    <source>
        <dbReference type="SMART" id="SM00836"/>
    </source>
</evidence>
<evidence type="ECO:0000313" key="18">
    <source>
        <dbReference type="Proteomes" id="UP000324907"/>
    </source>
</evidence>
<keyword evidence="5" id="KW-0963">Cytoplasm</keyword>
<comment type="subunit">
    <text evidence="3">Monomer.</text>
</comment>
<dbReference type="GO" id="GO:0005737">
    <property type="term" value="C:cytoplasm"/>
    <property type="evidence" value="ECO:0007669"/>
    <property type="project" value="UniProtKB-SubCell"/>
</dbReference>
<dbReference type="CDD" id="cd00671">
    <property type="entry name" value="ArgRS_core"/>
    <property type="match status" value="1"/>
</dbReference>
<gene>
    <name evidence="17" type="ORF">FNF28_03417</name>
</gene>
<dbReference type="EC" id="6.1.1.19" evidence="4"/>
<dbReference type="Proteomes" id="UP000324907">
    <property type="component" value="Unassembled WGS sequence"/>
</dbReference>
<dbReference type="GO" id="GO:0006420">
    <property type="term" value="P:arginyl-tRNA aminoacylation"/>
    <property type="evidence" value="ECO:0007669"/>
    <property type="project" value="InterPro"/>
</dbReference>
<dbReference type="Pfam" id="PF03485">
    <property type="entry name" value="Arg_tRNA_synt_N"/>
    <property type="match status" value="1"/>
</dbReference>
<evidence type="ECO:0000256" key="11">
    <source>
        <dbReference type="ARBA" id="ARBA00033033"/>
    </source>
</evidence>
<evidence type="ECO:0000256" key="2">
    <source>
        <dbReference type="ARBA" id="ARBA00005594"/>
    </source>
</evidence>
<accession>A0A5A8DM35</accession>
<dbReference type="InterPro" id="IPR035684">
    <property type="entry name" value="ArgRS_core"/>
</dbReference>
<feature type="region of interest" description="Disordered" evidence="14">
    <location>
        <begin position="148"/>
        <end position="172"/>
    </location>
</feature>
<sequence length="887" mass="94165">MSSMRLFVGSDGRVDALKCLAVADLSSTALKVLPMSYEMNLLGANVVLDASASAAGAPLVCGAQPIVRFLTEQSAGELSAAADDLLEWDANVFGPASAVLANTAARARSALPLTSDMINADLKRAEAEAAAASAAAAAAAAEPAAEAAAEPAAEAEGKGKGKGKGGKKGKKGAAPVETRLAADIASAARAFLAGLDRIIASPPDKVSATTACLALSAQAPFKAGVFPDDVAPAARDWTAKVVASPAVAKALASDEAVVAAAAVSASAAIRIPQARDELLSALRDAFGVAVNTAFPSLRDISPEAARPVVRLPGGPKFPHDAQCDNAMSAYSALSRAGQLPAGVRSPRDVGVAIAAALPPNGMIARTEVAGPGFINIFVNDGLLTSRCASILKEGLQAPPRRPRHVAIDYSSPNIAKDMHVGHLRSTIIGDAISRILEYAGHRISRINHVGDWGTQFGMLLAHLKDTFPDYETRTPDISNLTVLYKEAKVRFDDKSDPEFKQRAYKEVVALQAGDEVNLRLWRTMVEVSAAMFNDVYKRLGVHPGLYLCGESFYNPLIPSTIEELSSKGLLTEDEGALLMFIEGEKVPLMVRKSDGGYGYDSTDLAAIRYRIQDLKADWLVYVIDAGQALHLRLTFKAAEVAGWADPAKHRIDHVSFGIVCGEDKKRFRTRSGETVRLVDLLDQAKAIMIERLQDRKEGAEAAAADDSTPGHAAAASASVITDAAEIEATAEGMGYGAVKYFDLKQNRLSDYIFNYDRMLSSDGDTAVYLQYQFARMHSILRKAAEKGHDVDGAVAAAAITITHPSEHKLLFQLASWADAVAEAEDSLNPHVLCKWLYETSTYYAEFQRDCRVIGDENFASRVAIVAATVAAVKTAMEVIGIPPVNRL</sequence>
<dbReference type="Pfam" id="PF05746">
    <property type="entry name" value="DALR_1"/>
    <property type="match status" value="1"/>
</dbReference>
<dbReference type="HAMAP" id="MF_00123">
    <property type="entry name" value="Arg_tRNA_synth"/>
    <property type="match status" value="1"/>
</dbReference>
<dbReference type="Pfam" id="PF00750">
    <property type="entry name" value="tRNA-synt_1d"/>
    <property type="match status" value="1"/>
</dbReference>
<evidence type="ECO:0000256" key="8">
    <source>
        <dbReference type="ARBA" id="ARBA00022840"/>
    </source>
</evidence>
<evidence type="ECO:0000256" key="4">
    <source>
        <dbReference type="ARBA" id="ARBA00012837"/>
    </source>
</evidence>
<feature type="domain" description="Arginyl tRNA synthetase N-terminal" evidence="16">
    <location>
        <begin position="280"/>
        <end position="378"/>
    </location>
</feature>
<dbReference type="PANTHER" id="PTHR11956:SF5">
    <property type="entry name" value="ARGININE--TRNA LIGASE, CYTOPLASMIC"/>
    <property type="match status" value="1"/>
</dbReference>
<dbReference type="InterPro" id="IPR036695">
    <property type="entry name" value="Arg-tRNA-synth_N_sf"/>
</dbReference>
<keyword evidence="9 13" id="KW-0648">Protein biosynthesis</keyword>
<dbReference type="GO" id="GO:0004814">
    <property type="term" value="F:arginine-tRNA ligase activity"/>
    <property type="evidence" value="ECO:0007669"/>
    <property type="project" value="UniProtKB-EC"/>
</dbReference>
<dbReference type="InterPro" id="IPR014729">
    <property type="entry name" value="Rossmann-like_a/b/a_fold"/>
</dbReference>
<dbReference type="FunFam" id="3.40.50.620:FF:000116">
    <property type="entry name" value="Arginine--tRNA ligase"/>
    <property type="match status" value="1"/>
</dbReference>
<evidence type="ECO:0000256" key="13">
    <source>
        <dbReference type="RuleBase" id="RU363038"/>
    </source>
</evidence>
<dbReference type="Gene3D" id="3.30.1360.70">
    <property type="entry name" value="Arginyl tRNA synthetase N-terminal domain"/>
    <property type="match status" value="1"/>
</dbReference>
<dbReference type="PRINTS" id="PR01038">
    <property type="entry name" value="TRNASYNTHARG"/>
</dbReference>
<name>A0A5A8DM35_CAFRO</name>
<dbReference type="PANTHER" id="PTHR11956">
    <property type="entry name" value="ARGINYL-TRNA SYNTHETASE"/>
    <property type="match status" value="1"/>
</dbReference>
<dbReference type="SUPFAM" id="SSF55190">
    <property type="entry name" value="Arginyl-tRNA synthetase (ArgRS), N-terminal 'additional' domain"/>
    <property type="match status" value="1"/>
</dbReference>
<dbReference type="SMART" id="SM01016">
    <property type="entry name" value="Arg_tRNA_synt_N"/>
    <property type="match status" value="1"/>
</dbReference>
<evidence type="ECO:0000256" key="6">
    <source>
        <dbReference type="ARBA" id="ARBA00022598"/>
    </source>
</evidence>
<dbReference type="SMART" id="SM00836">
    <property type="entry name" value="DALR_1"/>
    <property type="match status" value="1"/>
</dbReference>
<evidence type="ECO:0000259" key="16">
    <source>
        <dbReference type="SMART" id="SM01016"/>
    </source>
</evidence>
<comment type="subcellular location">
    <subcellularLocation>
        <location evidence="1">Cytoplasm</location>
    </subcellularLocation>
</comment>
<evidence type="ECO:0000256" key="9">
    <source>
        <dbReference type="ARBA" id="ARBA00022917"/>
    </source>
</evidence>
<dbReference type="InterPro" id="IPR001278">
    <property type="entry name" value="Arg-tRNA-ligase"/>
</dbReference>
<evidence type="ECO:0000256" key="10">
    <source>
        <dbReference type="ARBA" id="ARBA00023146"/>
    </source>
</evidence>
<comment type="similarity">
    <text evidence="2 13">Belongs to the class-I aminoacyl-tRNA synthetase family.</text>
</comment>
<dbReference type="SUPFAM" id="SSF47323">
    <property type="entry name" value="Anticodon-binding domain of a subclass of class I aminoacyl-tRNA synthetases"/>
    <property type="match status" value="1"/>
</dbReference>
<dbReference type="InterPro" id="IPR005148">
    <property type="entry name" value="Arg-tRNA-synth_N"/>
</dbReference>
<dbReference type="InterPro" id="IPR001412">
    <property type="entry name" value="aa-tRNA-synth_I_CS"/>
</dbReference>
<evidence type="ECO:0000313" key="17">
    <source>
        <dbReference type="EMBL" id="KAA0165667.1"/>
    </source>
</evidence>
<keyword evidence="8 13" id="KW-0067">ATP-binding</keyword>
<dbReference type="FunFam" id="1.10.730.10:FF:000006">
    <property type="entry name" value="Arginyl-tRNA synthetase 2, mitochondrial"/>
    <property type="match status" value="1"/>
</dbReference>
<dbReference type="NCBIfam" id="TIGR00456">
    <property type="entry name" value="argS"/>
    <property type="match status" value="1"/>
</dbReference>
<dbReference type="InterPro" id="IPR009080">
    <property type="entry name" value="tRNAsynth_Ia_anticodon-bd"/>
</dbReference>
<dbReference type="Gene3D" id="3.40.50.620">
    <property type="entry name" value="HUPs"/>
    <property type="match status" value="1"/>
</dbReference>
<protein>
    <recommendedName>
        <fullName evidence="4">arginine--tRNA ligase</fullName>
        <ecNumber evidence="4">6.1.1.19</ecNumber>
    </recommendedName>
    <alternativeName>
        <fullName evidence="11">Arginyl-tRNA synthetase</fullName>
    </alternativeName>
</protein>
<evidence type="ECO:0000256" key="5">
    <source>
        <dbReference type="ARBA" id="ARBA00022490"/>
    </source>
</evidence>
<dbReference type="PROSITE" id="PS00178">
    <property type="entry name" value="AA_TRNA_LIGASE_I"/>
    <property type="match status" value="1"/>
</dbReference>
<dbReference type="GO" id="GO:0005524">
    <property type="term" value="F:ATP binding"/>
    <property type="evidence" value="ECO:0007669"/>
    <property type="project" value="UniProtKB-KW"/>
</dbReference>
<evidence type="ECO:0000256" key="12">
    <source>
        <dbReference type="ARBA" id="ARBA00049339"/>
    </source>
</evidence>
<comment type="catalytic activity">
    <reaction evidence="12">
        <text>tRNA(Arg) + L-arginine + ATP = L-arginyl-tRNA(Arg) + AMP + diphosphate</text>
        <dbReference type="Rhea" id="RHEA:20301"/>
        <dbReference type="Rhea" id="RHEA-COMP:9658"/>
        <dbReference type="Rhea" id="RHEA-COMP:9673"/>
        <dbReference type="ChEBI" id="CHEBI:30616"/>
        <dbReference type="ChEBI" id="CHEBI:32682"/>
        <dbReference type="ChEBI" id="CHEBI:33019"/>
        <dbReference type="ChEBI" id="CHEBI:78442"/>
        <dbReference type="ChEBI" id="CHEBI:78513"/>
        <dbReference type="ChEBI" id="CHEBI:456215"/>
        <dbReference type="EC" id="6.1.1.19"/>
    </reaction>
</comment>
<evidence type="ECO:0000256" key="7">
    <source>
        <dbReference type="ARBA" id="ARBA00022741"/>
    </source>
</evidence>
<keyword evidence="10 13" id="KW-0030">Aminoacyl-tRNA synthetase</keyword>
<evidence type="ECO:0000256" key="14">
    <source>
        <dbReference type="SAM" id="MobiDB-lite"/>
    </source>
</evidence>
<dbReference type="AlphaFoldDB" id="A0A5A8DM35"/>
<organism evidence="17 18">
    <name type="scientific">Cafeteria roenbergensis</name>
    <name type="common">Marine flagellate</name>
    <dbReference type="NCBI Taxonomy" id="33653"/>
    <lineage>
        <taxon>Eukaryota</taxon>
        <taxon>Sar</taxon>
        <taxon>Stramenopiles</taxon>
        <taxon>Bigyra</taxon>
        <taxon>Opalozoa</taxon>
        <taxon>Bicosoecida</taxon>
        <taxon>Cafeteriaceae</taxon>
        <taxon>Cafeteria</taxon>
    </lineage>
</organism>
<comment type="caution">
    <text evidence="17">The sequence shown here is derived from an EMBL/GenBank/DDBJ whole genome shotgun (WGS) entry which is preliminary data.</text>
</comment>
<reference evidence="17 18" key="1">
    <citation type="submission" date="2019-07" db="EMBL/GenBank/DDBJ databases">
        <title>Genomes of Cafeteria roenbergensis.</title>
        <authorList>
            <person name="Fischer M.G."/>
            <person name="Hackl T."/>
            <person name="Roman M."/>
        </authorList>
    </citation>
    <scope>NUCLEOTIDE SEQUENCE [LARGE SCALE GENOMIC DNA]</scope>
    <source>
        <strain evidence="17 18">RCC970-E3</strain>
    </source>
</reference>
<dbReference type="Gene3D" id="1.10.730.10">
    <property type="entry name" value="Isoleucyl-tRNA Synthetase, Domain 1"/>
    <property type="match status" value="1"/>
</dbReference>
<dbReference type="InterPro" id="IPR008909">
    <property type="entry name" value="DALR_anticod-bd"/>
</dbReference>
<feature type="compositionally biased region" description="Basic residues" evidence="14">
    <location>
        <begin position="160"/>
        <end position="171"/>
    </location>
</feature>
<proteinExistence type="inferred from homology"/>